<reference evidence="3" key="1">
    <citation type="journal article" date="2016" name="Nat. Genet.">
        <title>A high-quality carrot genome assembly provides new insights into carotenoid accumulation and asterid genome evolution.</title>
        <authorList>
            <person name="Iorizzo M."/>
            <person name="Ellison S."/>
            <person name="Senalik D."/>
            <person name="Zeng P."/>
            <person name="Satapoomin P."/>
            <person name="Huang J."/>
            <person name="Bowman M."/>
            <person name="Iovene M."/>
            <person name="Sanseverino W."/>
            <person name="Cavagnaro P."/>
            <person name="Yildiz M."/>
            <person name="Macko-Podgorni A."/>
            <person name="Moranska E."/>
            <person name="Grzebelus E."/>
            <person name="Grzebelus D."/>
            <person name="Ashrafi H."/>
            <person name="Zheng Z."/>
            <person name="Cheng S."/>
            <person name="Spooner D."/>
            <person name="Van Deynze A."/>
            <person name="Simon P."/>
        </authorList>
    </citation>
    <scope>NUCLEOTIDE SEQUENCE [LARGE SCALE GENOMIC DNA]</scope>
    <source>
        <tissue evidence="3">Leaf</tissue>
    </source>
</reference>
<dbReference type="InterPro" id="IPR032675">
    <property type="entry name" value="LRR_dom_sf"/>
</dbReference>
<dbReference type="InterPro" id="IPR042197">
    <property type="entry name" value="Apaf_helical"/>
</dbReference>
<dbReference type="SUPFAM" id="SSF52540">
    <property type="entry name" value="P-loop containing nucleoside triphosphate hydrolases"/>
    <property type="match status" value="1"/>
</dbReference>
<name>A0A161ZL37_DAUCS</name>
<dbReference type="AlphaFoldDB" id="A0A161ZL37"/>
<keyword evidence="2" id="KW-0611">Plant defense</keyword>
<organism evidence="3">
    <name type="scientific">Daucus carota subsp. sativus</name>
    <name type="common">Carrot</name>
    <dbReference type="NCBI Taxonomy" id="79200"/>
    <lineage>
        <taxon>Eukaryota</taxon>
        <taxon>Viridiplantae</taxon>
        <taxon>Streptophyta</taxon>
        <taxon>Embryophyta</taxon>
        <taxon>Tracheophyta</taxon>
        <taxon>Spermatophyta</taxon>
        <taxon>Magnoliopsida</taxon>
        <taxon>eudicotyledons</taxon>
        <taxon>Gunneridae</taxon>
        <taxon>Pentapetalae</taxon>
        <taxon>asterids</taxon>
        <taxon>campanulids</taxon>
        <taxon>Apiales</taxon>
        <taxon>Apiaceae</taxon>
        <taxon>Apioideae</taxon>
        <taxon>Scandiceae</taxon>
        <taxon>Daucinae</taxon>
        <taxon>Daucus</taxon>
        <taxon>Daucus sect. Daucus</taxon>
    </lineage>
</organism>
<evidence type="ECO:0000256" key="2">
    <source>
        <dbReference type="ARBA" id="ARBA00022821"/>
    </source>
</evidence>
<gene>
    <name evidence="3" type="ORF">DCAR_023914</name>
</gene>
<dbReference type="Gramene" id="KZM86780">
    <property type="protein sequence ID" value="KZM86780"/>
    <property type="gene ID" value="DCAR_023914"/>
</dbReference>
<accession>A0A161ZL37</accession>
<comment type="caution">
    <text evidence="3">The sequence shown here is derived from an EMBL/GenBank/DDBJ whole genome shotgun (WGS) entry which is preliminary data.</text>
</comment>
<dbReference type="PANTHER" id="PTHR36766:SF70">
    <property type="entry name" value="DISEASE RESISTANCE PROTEIN RGA4"/>
    <property type="match status" value="1"/>
</dbReference>
<dbReference type="InterPro" id="IPR027417">
    <property type="entry name" value="P-loop_NTPase"/>
</dbReference>
<dbReference type="EMBL" id="LNRQ01000007">
    <property type="protein sequence ID" value="KZM86780.1"/>
    <property type="molecule type" value="Genomic_DNA"/>
</dbReference>
<protein>
    <submittedName>
        <fullName evidence="3">Uncharacterized protein</fullName>
    </submittedName>
</protein>
<keyword evidence="1" id="KW-0433">Leucine-rich repeat</keyword>
<dbReference type="GO" id="GO:0006952">
    <property type="term" value="P:defense response"/>
    <property type="evidence" value="ECO:0007669"/>
    <property type="project" value="UniProtKB-KW"/>
</dbReference>
<dbReference type="GO" id="GO:0043531">
    <property type="term" value="F:ADP binding"/>
    <property type="evidence" value="ECO:0007669"/>
    <property type="project" value="InterPro"/>
</dbReference>
<dbReference type="STRING" id="79200.A0A161ZL37"/>
<evidence type="ECO:0000313" key="3">
    <source>
        <dbReference type="EMBL" id="KZM86780.1"/>
    </source>
</evidence>
<dbReference type="Gene3D" id="1.10.8.430">
    <property type="entry name" value="Helical domain of apoptotic protease-activating factors"/>
    <property type="match status" value="1"/>
</dbReference>
<sequence length="209" mass="23823">MQSCLSYQVEKLSAEDSWALFKQRAFAHGGVLESETFVSLGRNMVERCGGLPLAVKIRGFIALKEVRGRMVADPKQLNLEIQSCKMHDLVHDLALDISKHQSVTVNAGHQLNHISGETYLRLDEGVLDVKPSIPKKNFNRVQILFAGDRVFSSVLPYLKHLTVLVLNTNEVSNEFPSYLRKMKYLKHLDISCFRSRFPSFIMELYNLQI</sequence>
<evidence type="ECO:0000256" key="1">
    <source>
        <dbReference type="ARBA" id="ARBA00022614"/>
    </source>
</evidence>
<proteinExistence type="predicted"/>
<dbReference type="SUPFAM" id="SSF52058">
    <property type="entry name" value="L domain-like"/>
    <property type="match status" value="1"/>
</dbReference>
<dbReference type="Gene3D" id="3.80.10.10">
    <property type="entry name" value="Ribonuclease Inhibitor"/>
    <property type="match status" value="1"/>
</dbReference>
<dbReference type="PANTHER" id="PTHR36766">
    <property type="entry name" value="PLANT BROAD-SPECTRUM MILDEW RESISTANCE PROTEIN RPW8"/>
    <property type="match status" value="1"/>
</dbReference>